<keyword evidence="2" id="KW-1185">Reference proteome</keyword>
<sequence length="152" mass="16291">MDKSHICFLPLCNRGHHQRGDTLLLGAHRDLGRDAALGAVRHPDVGHDLAAADGLSEELERRLVGLLASGANLLPHVREVARIRRDQVVAARQVKLGHLVLVIVAAVLWLARRRINLLASELESVGEGGDGQGALTAGLLECHVDLAGLVLR</sequence>
<gene>
    <name evidence="1" type="ORF">VP1G_11359</name>
</gene>
<proteinExistence type="predicted"/>
<reference evidence="2" key="1">
    <citation type="submission" date="2014-12" db="EMBL/GenBank/DDBJ databases">
        <title>Genome Sequence of Valsa Canker Pathogens Uncovers a Specific Adaption of Colonization on Woody Bark.</title>
        <authorList>
            <person name="Yin Z."/>
            <person name="Liu H."/>
            <person name="Gao X."/>
            <person name="Li Z."/>
            <person name="Song N."/>
            <person name="Ke X."/>
            <person name="Dai Q."/>
            <person name="Wu Y."/>
            <person name="Sun Y."/>
            <person name="Xu J.-R."/>
            <person name="Kang Z.K."/>
            <person name="Wang L."/>
            <person name="Huang L."/>
        </authorList>
    </citation>
    <scope>NUCLEOTIDE SEQUENCE [LARGE SCALE GENOMIC DNA]</scope>
    <source>
        <strain evidence="2">SXYL134</strain>
    </source>
</reference>
<protein>
    <submittedName>
        <fullName evidence="1">Uncharacterized protein</fullName>
    </submittedName>
</protein>
<accession>A0A194VDP4</accession>
<dbReference type="EMBL" id="KN714795">
    <property type="protein sequence ID" value="KUI62008.1"/>
    <property type="molecule type" value="Genomic_DNA"/>
</dbReference>
<organism evidence="1 2">
    <name type="scientific">Cytospora mali</name>
    <name type="common">Apple Valsa canker fungus</name>
    <name type="synonym">Valsa mali</name>
    <dbReference type="NCBI Taxonomy" id="578113"/>
    <lineage>
        <taxon>Eukaryota</taxon>
        <taxon>Fungi</taxon>
        <taxon>Dikarya</taxon>
        <taxon>Ascomycota</taxon>
        <taxon>Pezizomycotina</taxon>
        <taxon>Sordariomycetes</taxon>
        <taxon>Sordariomycetidae</taxon>
        <taxon>Diaporthales</taxon>
        <taxon>Cytosporaceae</taxon>
        <taxon>Cytospora</taxon>
    </lineage>
</organism>
<dbReference type="AlphaFoldDB" id="A0A194VDP4"/>
<evidence type="ECO:0000313" key="2">
    <source>
        <dbReference type="Proteomes" id="UP000078576"/>
    </source>
</evidence>
<name>A0A194VDP4_CYTMA</name>
<dbReference type="Proteomes" id="UP000078576">
    <property type="component" value="Unassembled WGS sequence"/>
</dbReference>
<evidence type="ECO:0000313" key="1">
    <source>
        <dbReference type="EMBL" id="KUI62008.1"/>
    </source>
</evidence>